<proteinExistence type="predicted"/>
<gene>
    <name evidence="2" type="ORF">CSOJ01_05036</name>
</gene>
<dbReference type="EMBL" id="WIGN01000061">
    <property type="protein sequence ID" value="KAF6812617.1"/>
    <property type="molecule type" value="Genomic_DNA"/>
</dbReference>
<dbReference type="AlphaFoldDB" id="A0A8H6JGP0"/>
<protein>
    <submittedName>
        <fullName evidence="2">Uncharacterized protein</fullName>
    </submittedName>
</protein>
<evidence type="ECO:0000256" key="1">
    <source>
        <dbReference type="SAM" id="MobiDB-lite"/>
    </source>
</evidence>
<dbReference type="Proteomes" id="UP000652219">
    <property type="component" value="Unassembled WGS sequence"/>
</dbReference>
<evidence type="ECO:0000313" key="3">
    <source>
        <dbReference type="Proteomes" id="UP000652219"/>
    </source>
</evidence>
<organism evidence="2 3">
    <name type="scientific">Colletotrichum sojae</name>
    <dbReference type="NCBI Taxonomy" id="2175907"/>
    <lineage>
        <taxon>Eukaryota</taxon>
        <taxon>Fungi</taxon>
        <taxon>Dikarya</taxon>
        <taxon>Ascomycota</taxon>
        <taxon>Pezizomycotina</taxon>
        <taxon>Sordariomycetes</taxon>
        <taxon>Hypocreomycetidae</taxon>
        <taxon>Glomerellales</taxon>
        <taxon>Glomerellaceae</taxon>
        <taxon>Colletotrichum</taxon>
        <taxon>Colletotrichum orchidearum species complex</taxon>
    </lineage>
</organism>
<sequence>MAGRNAAGALTGPPAGSAQRKQVLYPGQIEVLVLLYLPHSAIVAFDELSLASPVLFLCVAPALSISSATGPRSRRNDLLTLRATAPLALLDTPPDSSSNFAPPPTTSASPHPACDRQRCRCCRCLLLADVPTHLPSQA</sequence>
<feature type="compositionally biased region" description="Low complexity" evidence="1">
    <location>
        <begin position="89"/>
        <end position="112"/>
    </location>
</feature>
<feature type="region of interest" description="Disordered" evidence="1">
    <location>
        <begin position="89"/>
        <end position="114"/>
    </location>
</feature>
<accession>A0A8H6JGP0</accession>
<name>A0A8H6JGP0_9PEZI</name>
<evidence type="ECO:0000313" key="2">
    <source>
        <dbReference type="EMBL" id="KAF6812617.1"/>
    </source>
</evidence>
<comment type="caution">
    <text evidence="2">The sequence shown here is derived from an EMBL/GenBank/DDBJ whole genome shotgun (WGS) entry which is preliminary data.</text>
</comment>
<reference evidence="2 3" key="1">
    <citation type="journal article" date="2020" name="Phytopathology">
        <title>Genome Sequence Resources of Colletotrichum truncatum, C. plurivorum, C. musicola, and C. sojae: Four Species Pathogenic to Soybean (Glycine max).</title>
        <authorList>
            <person name="Rogerio F."/>
            <person name="Boufleur T.R."/>
            <person name="Ciampi-Guillardi M."/>
            <person name="Sukno S.A."/>
            <person name="Thon M.R."/>
            <person name="Massola Junior N.S."/>
            <person name="Baroncelli R."/>
        </authorList>
    </citation>
    <scope>NUCLEOTIDE SEQUENCE [LARGE SCALE GENOMIC DNA]</scope>
    <source>
        <strain evidence="2 3">LFN0009</strain>
    </source>
</reference>
<keyword evidence="3" id="KW-1185">Reference proteome</keyword>